<feature type="compositionally biased region" description="Low complexity" evidence="1">
    <location>
        <begin position="15"/>
        <end position="27"/>
    </location>
</feature>
<reference evidence="3 4" key="1">
    <citation type="journal article" date="2023" name="G3 (Bethesda)">
        <title>A chromosome-level genome assembly of Zasmidium syzygii isolated from banana leaves.</title>
        <authorList>
            <person name="van Westerhoven A.C."/>
            <person name="Mehrabi R."/>
            <person name="Talebi R."/>
            <person name="Steentjes M.B.F."/>
            <person name="Corcolon B."/>
            <person name="Chong P.A."/>
            <person name="Kema G.H.J."/>
            <person name="Seidl M.F."/>
        </authorList>
    </citation>
    <scope>NUCLEOTIDE SEQUENCE [LARGE SCALE GENOMIC DNA]</scope>
    <source>
        <strain evidence="3 4">P124</strain>
    </source>
</reference>
<feature type="compositionally biased region" description="Basic and acidic residues" evidence="1">
    <location>
        <begin position="1"/>
        <end position="14"/>
    </location>
</feature>
<evidence type="ECO:0000256" key="1">
    <source>
        <dbReference type="SAM" id="MobiDB-lite"/>
    </source>
</evidence>
<feature type="compositionally biased region" description="Low complexity" evidence="1">
    <location>
        <begin position="121"/>
        <end position="132"/>
    </location>
</feature>
<sequence>MSTPERKGLLKDDSPSTAPSTSTPSPAQQFTARHRPGYQRVPSLSVSFNEETLARDITDTPGEDEIAPAPSYESVGRSHGLGIALPSAVNSRSPRVSSPLSNDCSTPNQKPGPDERRSMASPPSTGGLSGSTRADTSFGDFDTTYRGAKHKDSRTSLQSTLPPSLYARSDAGLLSIKSRYEDFEPQHNCQSARAVKHRRLGNCVSITILTLAIFSTAFSIVFLVIALAGPFYGRAIRSEGGSFTPASAAFLTSLFARLIELSFVTVVVSFIGQALARRAFKLEAIRGVTLAELSMRTWIMQPGTLFTQWETVRYAGISFLGGTSLLAALFALLYTTAATALVQPQLRFPDWQPRVMQGIVKMQFANSIEVRNECVLPHNLIYTSDTNASLTCLQEEHAAAAYHNYFSWLQTWTTMLQIGNSSTDLGSRPPGYALYADNTTIAAPWIERKNVTAANDTRWINNVTMAMPHMGVIQAAQDPVNQIVQPSEVEGAVYNIRAAVPSPMINVLCVTMTNSDLKPFVYDLWEDKSPDFNKNDTTWYRNLAYADPYLNGTQFDDTFGWGVKYGQARAPPVFAKLPKEYNILLNSTDGAGYGRTSIYILGRGGPVDSQGTAMTDSDGNASNYAMCQLQVGLSFNCSTSYNASTSGGTMEARCEDESDEMQYWRHANEDDIKINGSGTFSKEWPNIASEWAKSLSYNDGMRDGDSANARTLTQLILTSDQLAYGLPSLAEAIAVQAGDTLIQSIKDSPFIGRWNYTLSTIDSQPQWFNATVRSQQYASGGVQAYQKAFFVVLVGVCIMNVMILVYFLWHKDWYSDFSEPTSLFALAVNSPPSAGLSGSCGCGPAGEQYALNWKLNNDDGHYYMEPQEHQAQQQNMVNVESPRLSRQRWTETFEMLGSPGQAVKKRFSRA</sequence>
<comment type="caution">
    <text evidence="3">The sequence shown here is derived from an EMBL/GenBank/DDBJ whole genome shotgun (WGS) entry which is preliminary data.</text>
</comment>
<dbReference type="EMBL" id="JAXOVC010000004">
    <property type="protein sequence ID" value="KAK4502908.1"/>
    <property type="molecule type" value="Genomic_DNA"/>
</dbReference>
<feature type="transmembrane region" description="Helical" evidence="2">
    <location>
        <begin position="203"/>
        <end position="228"/>
    </location>
</feature>
<proteinExistence type="predicted"/>
<feature type="region of interest" description="Disordered" evidence="1">
    <location>
        <begin position="1"/>
        <end position="162"/>
    </location>
</feature>
<evidence type="ECO:0000256" key="2">
    <source>
        <dbReference type="SAM" id="Phobius"/>
    </source>
</evidence>
<keyword evidence="4" id="KW-1185">Reference proteome</keyword>
<feature type="compositionally biased region" description="Polar residues" evidence="1">
    <location>
        <begin position="88"/>
        <end position="109"/>
    </location>
</feature>
<evidence type="ECO:0000313" key="3">
    <source>
        <dbReference type="EMBL" id="KAK4502908.1"/>
    </source>
</evidence>
<accession>A0ABR0ENZ3</accession>
<name>A0ABR0ENZ3_ZASCE</name>
<evidence type="ECO:0000313" key="4">
    <source>
        <dbReference type="Proteomes" id="UP001305779"/>
    </source>
</evidence>
<dbReference type="Proteomes" id="UP001305779">
    <property type="component" value="Unassembled WGS sequence"/>
</dbReference>
<feature type="transmembrane region" description="Helical" evidence="2">
    <location>
        <begin position="314"/>
        <end position="334"/>
    </location>
</feature>
<keyword evidence="2" id="KW-0472">Membrane</keyword>
<feature type="transmembrane region" description="Helical" evidence="2">
    <location>
        <begin position="788"/>
        <end position="809"/>
    </location>
</feature>
<feature type="transmembrane region" description="Helical" evidence="2">
    <location>
        <begin position="248"/>
        <end position="271"/>
    </location>
</feature>
<keyword evidence="2" id="KW-1133">Transmembrane helix</keyword>
<evidence type="ECO:0008006" key="5">
    <source>
        <dbReference type="Google" id="ProtNLM"/>
    </source>
</evidence>
<keyword evidence="2" id="KW-0812">Transmembrane</keyword>
<gene>
    <name evidence="3" type="ORF">PRZ48_006335</name>
</gene>
<protein>
    <recommendedName>
        <fullName evidence="5">Mcm2 3 5 family protein</fullName>
    </recommendedName>
</protein>
<organism evidence="3 4">
    <name type="scientific">Zasmidium cellare</name>
    <name type="common">Wine cellar mold</name>
    <name type="synonym">Racodium cellare</name>
    <dbReference type="NCBI Taxonomy" id="395010"/>
    <lineage>
        <taxon>Eukaryota</taxon>
        <taxon>Fungi</taxon>
        <taxon>Dikarya</taxon>
        <taxon>Ascomycota</taxon>
        <taxon>Pezizomycotina</taxon>
        <taxon>Dothideomycetes</taxon>
        <taxon>Dothideomycetidae</taxon>
        <taxon>Mycosphaerellales</taxon>
        <taxon>Mycosphaerellaceae</taxon>
        <taxon>Zasmidium</taxon>
    </lineage>
</organism>